<evidence type="ECO:0000256" key="1">
    <source>
        <dbReference type="ARBA" id="ARBA00022801"/>
    </source>
</evidence>
<dbReference type="GO" id="GO:0016798">
    <property type="term" value="F:hydrolase activity, acting on glycosyl bonds"/>
    <property type="evidence" value="ECO:0007669"/>
    <property type="project" value="UniProtKB-KW"/>
</dbReference>
<dbReference type="InterPro" id="IPR014718">
    <property type="entry name" value="GH-type_carb-bd"/>
</dbReference>
<dbReference type="Gene3D" id="2.70.98.10">
    <property type="match status" value="1"/>
</dbReference>
<dbReference type="InterPro" id="IPR052720">
    <property type="entry name" value="Glycosyl_hydrolase_97"/>
</dbReference>
<sequence length="666" mass="72764">MKLLTILLATAAALAPTMASAQTPPAVVSPDGRTRIEIDSASGLRYRVVRDGNVVIATSPIGMVTSEGAFGTSESAVTSSEASAVNDSYVPVAGKASRVADRYNQIVFHLTRAKDGVTYDLIARAYDDGVAFRFAVAAQPRFQAIDVYWETTGFYFPADYGCWGANSGRFENSHETEFDPIKASAMRGFHLYDAPLLCRTGKGETSFAIVEADKRDYPGAYYAGRADAGLGVSVALTSRRDNIPDSPAFKVSAHAALAAGPLLTPWRTVMIGDRPGDLIQSSLVQLLAAPSAIADTSWIKPGKSAWDWWNGWAVNVPNAGINTATYQAYIDFAKSMNLEYILIDEGWYKGSSEGPRPADVTVPVPAVDIPGLVKYGAERNVGVWVWLQWKQLQRQLDAALPLYEAWGIKGIKVDFMDRNDQEMVEFYHELLSKAAAHHLMVDLHGAYPPDGLLRTYPNFVTQEGVLGAEYNKFGARITATHNVTLPFTRMLLGPMDYTPGGFRALPPAEFATRHRLLRPYVQTTRGQAIAMYVVYESPLVMLSDSPDAYIGADGRLTDGADFLKQVPTSWDETRFISGEIGQSIVLARRKGDRWYIGAMTNEQGRKVSVPLSMLGAGKRWRARIWQDGADMNHLRTSTTQVQSRDRIQLTLAPSGGATVVLEPAGS</sequence>
<feature type="domain" description="Glycosyl-hydrolase 97 C-terminal oligomerisation" evidence="6">
    <location>
        <begin position="569"/>
        <end position="661"/>
    </location>
</feature>
<evidence type="ECO:0000259" key="4">
    <source>
        <dbReference type="Pfam" id="PF10566"/>
    </source>
</evidence>
<gene>
    <name evidence="7" type="ORF">EWE75_18275</name>
</gene>
<name>A0A4Q6XSX6_9SPHN</name>
<evidence type="ECO:0000313" key="7">
    <source>
        <dbReference type="EMBL" id="RZF63051.1"/>
    </source>
</evidence>
<dbReference type="Gene3D" id="2.60.40.1180">
    <property type="entry name" value="Golgi alpha-mannosidase II"/>
    <property type="match status" value="1"/>
</dbReference>
<dbReference type="GO" id="GO:0030246">
    <property type="term" value="F:carbohydrate binding"/>
    <property type="evidence" value="ECO:0007669"/>
    <property type="project" value="InterPro"/>
</dbReference>
<evidence type="ECO:0000313" key="8">
    <source>
        <dbReference type="Proteomes" id="UP000292085"/>
    </source>
</evidence>
<dbReference type="OrthoDB" id="57532at2"/>
<dbReference type="SUPFAM" id="SSF51445">
    <property type="entry name" value="(Trans)glycosidases"/>
    <property type="match status" value="1"/>
</dbReference>
<dbReference type="EMBL" id="SGIS01000033">
    <property type="protein sequence ID" value="RZF63051.1"/>
    <property type="molecule type" value="Genomic_DNA"/>
</dbReference>
<dbReference type="RefSeq" id="WP_130159545.1">
    <property type="nucleotide sequence ID" value="NZ_SGIS01000033.1"/>
</dbReference>
<keyword evidence="3" id="KW-0732">Signal</keyword>
<dbReference type="InterPro" id="IPR029483">
    <property type="entry name" value="GH97_C"/>
</dbReference>
<evidence type="ECO:0000259" key="6">
    <source>
        <dbReference type="Pfam" id="PF14509"/>
    </source>
</evidence>
<dbReference type="AlphaFoldDB" id="A0A4Q6XSX6"/>
<reference evidence="7 8" key="1">
    <citation type="submission" date="2019-02" db="EMBL/GenBank/DDBJ databases">
        <authorList>
            <person name="Li Y."/>
        </authorList>
    </citation>
    <scope>NUCLEOTIDE SEQUENCE [LARGE SCALE GENOMIC DNA]</scope>
    <source>
        <strain evidence="7 8">3-7</strain>
    </source>
</reference>
<evidence type="ECO:0000256" key="2">
    <source>
        <dbReference type="ARBA" id="ARBA00023295"/>
    </source>
</evidence>
<feature type="signal peptide" evidence="3">
    <location>
        <begin position="1"/>
        <end position="21"/>
    </location>
</feature>
<evidence type="ECO:0000259" key="5">
    <source>
        <dbReference type="Pfam" id="PF14508"/>
    </source>
</evidence>
<keyword evidence="1 7" id="KW-0378">Hydrolase</keyword>
<dbReference type="InterPro" id="IPR029486">
    <property type="entry name" value="GH97_N"/>
</dbReference>
<protein>
    <submittedName>
        <fullName evidence="7">Glycoside hydrolase family 97 protein</fullName>
    </submittedName>
</protein>
<dbReference type="Pfam" id="PF14508">
    <property type="entry name" value="GH97_N"/>
    <property type="match status" value="1"/>
</dbReference>
<dbReference type="Pfam" id="PF14509">
    <property type="entry name" value="GH97_C"/>
    <property type="match status" value="1"/>
</dbReference>
<dbReference type="PANTHER" id="PTHR35803">
    <property type="entry name" value="GLUCAN 1,4-ALPHA-GLUCOSIDASE SUSB-RELATED"/>
    <property type="match status" value="1"/>
</dbReference>
<dbReference type="InterPro" id="IPR017853">
    <property type="entry name" value="GH"/>
</dbReference>
<dbReference type="Proteomes" id="UP000292085">
    <property type="component" value="Unassembled WGS sequence"/>
</dbReference>
<feature type="chain" id="PRO_5020972167" evidence="3">
    <location>
        <begin position="22"/>
        <end position="666"/>
    </location>
</feature>
<proteinExistence type="predicted"/>
<dbReference type="InterPro" id="IPR013785">
    <property type="entry name" value="Aldolase_TIM"/>
</dbReference>
<dbReference type="PANTHER" id="PTHR35803:SF2">
    <property type="entry name" value="RETAINING ALPHA-GALACTOSIDASE"/>
    <property type="match status" value="1"/>
</dbReference>
<dbReference type="InterPro" id="IPR019563">
    <property type="entry name" value="GH97_catalytic"/>
</dbReference>
<organism evidence="7 8">
    <name type="scientific">Sphingomonas populi</name>
    <dbReference type="NCBI Taxonomy" id="2484750"/>
    <lineage>
        <taxon>Bacteria</taxon>
        <taxon>Pseudomonadati</taxon>
        <taxon>Pseudomonadota</taxon>
        <taxon>Alphaproteobacteria</taxon>
        <taxon>Sphingomonadales</taxon>
        <taxon>Sphingomonadaceae</taxon>
        <taxon>Sphingomonas</taxon>
    </lineage>
</organism>
<accession>A0A4Q6XSX6</accession>
<evidence type="ECO:0000256" key="3">
    <source>
        <dbReference type="SAM" id="SignalP"/>
    </source>
</evidence>
<dbReference type="InterPro" id="IPR013780">
    <property type="entry name" value="Glyco_hydro_b"/>
</dbReference>
<comment type="caution">
    <text evidence="7">The sequence shown here is derived from an EMBL/GenBank/DDBJ whole genome shotgun (WGS) entry which is preliminary data.</text>
</comment>
<dbReference type="Pfam" id="PF10566">
    <property type="entry name" value="Glyco_hydro_97"/>
    <property type="match status" value="1"/>
</dbReference>
<feature type="domain" description="Glycosyl-hydrolase 97 catalytic" evidence="4">
    <location>
        <begin position="308"/>
        <end position="465"/>
    </location>
</feature>
<keyword evidence="8" id="KW-1185">Reference proteome</keyword>
<dbReference type="Gene3D" id="3.20.20.70">
    <property type="entry name" value="Aldolase class I"/>
    <property type="match status" value="1"/>
</dbReference>
<feature type="domain" description="Glycosyl-hydrolase 97 N-terminal" evidence="5">
    <location>
        <begin position="27"/>
        <end position="290"/>
    </location>
</feature>
<keyword evidence="2" id="KW-0326">Glycosidase</keyword>